<evidence type="ECO:0000256" key="2">
    <source>
        <dbReference type="ARBA" id="ARBA00022980"/>
    </source>
</evidence>
<dbReference type="Pfam" id="PF00318">
    <property type="entry name" value="Ribosomal_S2"/>
    <property type="match status" value="1"/>
</dbReference>
<dbReference type="InterPro" id="IPR005706">
    <property type="entry name" value="Ribosomal_uS2_bac/mit/plastid"/>
</dbReference>
<reference evidence="7 8" key="1">
    <citation type="submission" date="2020-07" db="EMBL/GenBank/DDBJ databases">
        <title>Huge and variable diversity of episymbiotic CPR bacteria and DPANN archaea in groundwater ecosystems.</title>
        <authorList>
            <person name="He C.Y."/>
            <person name="Keren R."/>
            <person name="Whittaker M."/>
            <person name="Farag I.F."/>
            <person name="Doudna J."/>
            <person name="Cate J.H.D."/>
            <person name="Banfield J.F."/>
        </authorList>
    </citation>
    <scope>NUCLEOTIDE SEQUENCE [LARGE SCALE GENOMIC DNA]</scope>
    <source>
        <strain evidence="7">NC_groundwater_541_Ag_S-0.1um_46_50</strain>
    </source>
</reference>
<dbReference type="PANTHER" id="PTHR12534:SF0">
    <property type="entry name" value="SMALL RIBOSOMAL SUBUNIT PROTEIN US2M"/>
    <property type="match status" value="1"/>
</dbReference>
<evidence type="ECO:0000313" key="7">
    <source>
        <dbReference type="EMBL" id="QQG45368.1"/>
    </source>
</evidence>
<comment type="similarity">
    <text evidence="1 5 6">Belongs to the universal ribosomal protein uS2 family.</text>
</comment>
<dbReference type="SUPFAM" id="SSF52313">
    <property type="entry name" value="Ribosomal protein S2"/>
    <property type="match status" value="1"/>
</dbReference>
<dbReference type="NCBIfam" id="TIGR01011">
    <property type="entry name" value="rpsB_bact"/>
    <property type="match status" value="1"/>
</dbReference>
<accession>A0A7T5RJL6</accession>
<gene>
    <name evidence="5 7" type="primary">rpsB</name>
    <name evidence="7" type="ORF">HYW89_00305</name>
</gene>
<protein>
    <recommendedName>
        <fullName evidence="4 5">Small ribosomal subunit protein uS2</fullName>
    </recommendedName>
</protein>
<dbReference type="Gene3D" id="3.40.50.10490">
    <property type="entry name" value="Glucose-6-phosphate isomerase like protein, domain 1"/>
    <property type="match status" value="1"/>
</dbReference>
<dbReference type="InterPro" id="IPR001865">
    <property type="entry name" value="Ribosomal_uS2"/>
</dbReference>
<dbReference type="PRINTS" id="PR00395">
    <property type="entry name" value="RIBOSOMALS2"/>
</dbReference>
<evidence type="ECO:0000256" key="5">
    <source>
        <dbReference type="HAMAP-Rule" id="MF_00291"/>
    </source>
</evidence>
<evidence type="ECO:0000256" key="4">
    <source>
        <dbReference type="ARBA" id="ARBA00035256"/>
    </source>
</evidence>
<keyword evidence="3 5" id="KW-0687">Ribonucleoprotein</keyword>
<dbReference type="InterPro" id="IPR023591">
    <property type="entry name" value="Ribosomal_uS2_flav_dom_sf"/>
</dbReference>
<dbReference type="GO" id="GO:0006412">
    <property type="term" value="P:translation"/>
    <property type="evidence" value="ECO:0007669"/>
    <property type="project" value="UniProtKB-UniRule"/>
</dbReference>
<dbReference type="GO" id="GO:0015935">
    <property type="term" value="C:small ribosomal subunit"/>
    <property type="evidence" value="ECO:0007669"/>
    <property type="project" value="InterPro"/>
</dbReference>
<proteinExistence type="inferred from homology"/>
<evidence type="ECO:0000256" key="6">
    <source>
        <dbReference type="RuleBase" id="RU003631"/>
    </source>
</evidence>
<dbReference type="Gene3D" id="1.10.287.610">
    <property type="entry name" value="Helix hairpin bin"/>
    <property type="match status" value="1"/>
</dbReference>
<evidence type="ECO:0000313" key="8">
    <source>
        <dbReference type="Proteomes" id="UP000595618"/>
    </source>
</evidence>
<dbReference type="CDD" id="cd01425">
    <property type="entry name" value="RPS2"/>
    <property type="match status" value="1"/>
</dbReference>
<dbReference type="PROSITE" id="PS00963">
    <property type="entry name" value="RIBOSOMAL_S2_2"/>
    <property type="match status" value="1"/>
</dbReference>
<keyword evidence="2 5" id="KW-0689">Ribosomal protein</keyword>
<dbReference type="AlphaFoldDB" id="A0A7T5RJL6"/>
<dbReference type="PANTHER" id="PTHR12534">
    <property type="entry name" value="30S RIBOSOMAL PROTEIN S2 PROKARYOTIC AND ORGANELLAR"/>
    <property type="match status" value="1"/>
</dbReference>
<organism evidence="7 8">
    <name type="scientific">Candidatus Sungiibacteriota bacterium</name>
    <dbReference type="NCBI Taxonomy" id="2750080"/>
    <lineage>
        <taxon>Bacteria</taxon>
        <taxon>Candidatus Sungiibacteriota</taxon>
    </lineage>
</organism>
<dbReference type="PROSITE" id="PS00962">
    <property type="entry name" value="RIBOSOMAL_S2_1"/>
    <property type="match status" value="1"/>
</dbReference>
<dbReference type="GO" id="GO:0003735">
    <property type="term" value="F:structural constituent of ribosome"/>
    <property type="evidence" value="ECO:0007669"/>
    <property type="project" value="InterPro"/>
</dbReference>
<dbReference type="EMBL" id="CP066690">
    <property type="protein sequence ID" value="QQG45368.1"/>
    <property type="molecule type" value="Genomic_DNA"/>
</dbReference>
<dbReference type="InterPro" id="IPR018130">
    <property type="entry name" value="Ribosomal_uS2_CS"/>
</dbReference>
<evidence type="ECO:0000256" key="3">
    <source>
        <dbReference type="ARBA" id="ARBA00023274"/>
    </source>
</evidence>
<evidence type="ECO:0000256" key="1">
    <source>
        <dbReference type="ARBA" id="ARBA00006242"/>
    </source>
</evidence>
<name>A0A7T5RJL6_9BACT</name>
<sequence length="255" mass="28847">MSEITAENNTFAPLPVVDPEIEEMMKAGVHLGHAKTKNHPAMQPYIFGVRNTISLIDLIKTKEKLAAALEFIKDVTAKGGLVLLVGTRPAARKIILEVAEKTKMPYFVERWIGGALTNFKVISKRVEYMETLEKEKATGDFEKYTKKERMKKEEEIVHLKRIFDGLRILKHLPGAVFIVDITHDDTAVREARRMKIPIVALVDTNSNADLVDYHIPSNDDALPAVRYMVGKIGQVIEEGQKMLKEVKKEEPEENK</sequence>
<dbReference type="Proteomes" id="UP000595618">
    <property type="component" value="Chromosome"/>
</dbReference>
<dbReference type="HAMAP" id="MF_00291_B">
    <property type="entry name" value="Ribosomal_uS2_B"/>
    <property type="match status" value="1"/>
</dbReference>